<dbReference type="InterPro" id="IPR032707">
    <property type="entry name" value="MYCBPAP"/>
</dbReference>
<dbReference type="Pfam" id="PF14646">
    <property type="entry name" value="MYCBPAP"/>
    <property type="match status" value="1"/>
</dbReference>
<name>A0AAW2HNF8_9NEOP</name>
<dbReference type="EMBL" id="JARGDH010000004">
    <property type="protein sequence ID" value="KAL0271388.1"/>
    <property type="molecule type" value="Genomic_DNA"/>
</dbReference>
<reference evidence="1" key="1">
    <citation type="journal article" date="2024" name="Gigascience">
        <title>Chromosome-level genome of the poultry shaft louse Menopon gallinae provides insight into the host-switching and adaptive evolution of parasitic lice.</title>
        <authorList>
            <person name="Xu Y."/>
            <person name="Ma L."/>
            <person name="Liu S."/>
            <person name="Liang Y."/>
            <person name="Liu Q."/>
            <person name="He Z."/>
            <person name="Tian L."/>
            <person name="Duan Y."/>
            <person name="Cai W."/>
            <person name="Li H."/>
            <person name="Song F."/>
        </authorList>
    </citation>
    <scope>NUCLEOTIDE SEQUENCE</scope>
    <source>
        <strain evidence="1">Cailab_2023a</strain>
    </source>
</reference>
<evidence type="ECO:0008006" key="2">
    <source>
        <dbReference type="Google" id="ProtNLM"/>
    </source>
</evidence>
<dbReference type="Gene3D" id="2.60.40.10">
    <property type="entry name" value="Immunoglobulins"/>
    <property type="match status" value="1"/>
</dbReference>
<comment type="caution">
    <text evidence="1">The sequence shown here is derived from an EMBL/GenBank/DDBJ whole genome shotgun (WGS) entry which is preliminary data.</text>
</comment>
<organism evidence="1">
    <name type="scientific">Menopon gallinae</name>
    <name type="common">poultry shaft louse</name>
    <dbReference type="NCBI Taxonomy" id="328185"/>
    <lineage>
        <taxon>Eukaryota</taxon>
        <taxon>Metazoa</taxon>
        <taxon>Ecdysozoa</taxon>
        <taxon>Arthropoda</taxon>
        <taxon>Hexapoda</taxon>
        <taxon>Insecta</taxon>
        <taxon>Pterygota</taxon>
        <taxon>Neoptera</taxon>
        <taxon>Paraneoptera</taxon>
        <taxon>Psocodea</taxon>
        <taxon>Troctomorpha</taxon>
        <taxon>Phthiraptera</taxon>
        <taxon>Amblycera</taxon>
        <taxon>Menoponidae</taxon>
        <taxon>Menopon</taxon>
    </lineage>
</organism>
<dbReference type="AlphaFoldDB" id="A0AAW2HNF8"/>
<evidence type="ECO:0000313" key="1">
    <source>
        <dbReference type="EMBL" id="KAL0271388.1"/>
    </source>
</evidence>
<dbReference type="PANTHER" id="PTHR48421:SF1">
    <property type="entry name" value="MYCBP-ASSOCIATED PROTEIN"/>
    <property type="match status" value="1"/>
</dbReference>
<protein>
    <recommendedName>
        <fullName evidence="2">MYCBP-associated protein</fullName>
    </recommendedName>
</protein>
<accession>A0AAW2HNF8</accession>
<dbReference type="PANTHER" id="PTHR48421">
    <property type="entry name" value="MYCBP-ASSOCIATED PROTEIN"/>
    <property type="match status" value="1"/>
</dbReference>
<gene>
    <name evidence="1" type="ORF">PYX00_008489</name>
</gene>
<proteinExistence type="predicted"/>
<dbReference type="InterPro" id="IPR013783">
    <property type="entry name" value="Ig-like_fold"/>
</dbReference>
<sequence length="749" mass="87559">MTSERRFRRSFSRKSLLEKSFSVNMLEKPKKMDSSCSLDNRSVYLPCIDSSTRTKRLSVSKSMSVISRKNPETTVEDDETSPFSISIETVSSPHSFGGCFLSSGFRRDDANATDFEIVGPSACQTSFEVPLTAISDRAILVDQTELEEDKALANWKRWMEIRKRQNVIFSDRLKRDKCDLVMNRNENHRKKLEEKELLMQAQIPDEDRWRGDPKFWKAPAKLPRKGMKNKYYARKMLMEEGILPKFESISVPDEVKMEKDVFCRESESRVDLWERSVYRRQQRVKFAKKIERLSPCKPEAENLIVIGKKILPPLLEESSENRDLPSIIITRAEEEEEVIDSDVVLNINGVELKLNEFGEVCSSNENAAWFVIFDACSIGRITEQSLPIENKGTVAIRYEWHHYIADCPEIPWRKVNFLERPFFFNKNPGVFLPGQKCDMKFYHYSNHPGFHTETWCLNLWPNLLGGGKSAKVTLTAVVENVFSTRDYKKVDQYLSFCARDSIIRDILNDVIDRVGRYVPRTLEYASFFTEEELFEFQNPSHYYRYSIVEQLKSMFEEIPFFRPRTWDFNLFTLEDLIRSYVDYEQQREMLCKLMNLTRALLRPERLNYKFDKKFKMVYNALCSVIDAMEINIVAIKDMYLKLEEQEFRGIDADVIPIPSDSASHYSVITSILTDDTISRDTLIADFRIGYKNMAAYRHNLYTTFYHFLGEAAETAAGIIETCKLFEHHGELLMTENVNFMFERNEINEN</sequence>